<dbReference type="GO" id="GO:0005761">
    <property type="term" value="C:mitochondrial ribosome"/>
    <property type="evidence" value="ECO:0007669"/>
    <property type="project" value="InterPro"/>
</dbReference>
<dbReference type="GO" id="GO:1990904">
    <property type="term" value="C:ribonucleoprotein complex"/>
    <property type="evidence" value="ECO:0007669"/>
    <property type="project" value="UniProtKB-KW"/>
</dbReference>
<dbReference type="InterPro" id="IPR027486">
    <property type="entry name" value="Ribosomal_uS10_dom"/>
</dbReference>
<proteinExistence type="evidence at transcript level"/>
<evidence type="ECO:0000313" key="4">
    <source>
        <dbReference type="EMBL" id="SVE70222.1"/>
    </source>
</evidence>
<evidence type="ECO:0000256" key="2">
    <source>
        <dbReference type="ARBA" id="ARBA00023274"/>
    </source>
</evidence>
<dbReference type="InterPro" id="IPR036838">
    <property type="entry name" value="Ribosomal_uS10_dom_sf"/>
</dbReference>
<feature type="domain" description="Small ribosomal subunit protein uS10" evidence="3">
    <location>
        <begin position="42"/>
        <end position="137"/>
    </location>
</feature>
<name>A0A4Y7LQS7_9CRUS</name>
<evidence type="ECO:0000256" key="1">
    <source>
        <dbReference type="ARBA" id="ARBA00022980"/>
    </source>
</evidence>
<dbReference type="Pfam" id="PF00338">
    <property type="entry name" value="Ribosomal_S10"/>
    <property type="match status" value="1"/>
</dbReference>
<organism evidence="4">
    <name type="scientific">Eubosmina coregoni</name>
    <dbReference type="NCBI Taxonomy" id="186181"/>
    <lineage>
        <taxon>Eukaryota</taxon>
        <taxon>Metazoa</taxon>
        <taxon>Ecdysozoa</taxon>
        <taxon>Arthropoda</taxon>
        <taxon>Crustacea</taxon>
        <taxon>Branchiopoda</taxon>
        <taxon>Diplostraca</taxon>
        <taxon>Cladocera</taxon>
        <taxon>Anomopoda</taxon>
        <taxon>Bosminidae</taxon>
        <taxon>Eubosmina</taxon>
    </lineage>
</organism>
<keyword evidence="1" id="KW-0689">Ribosomal protein</keyword>
<dbReference type="Gene3D" id="3.30.70.600">
    <property type="entry name" value="Ribosomal protein S10 domain"/>
    <property type="match status" value="1"/>
</dbReference>
<keyword evidence="2" id="KW-0687">Ribonucleoprotein</keyword>
<dbReference type="EMBL" id="LR000603">
    <property type="protein sequence ID" value="SVE70222.1"/>
    <property type="molecule type" value="mRNA"/>
</dbReference>
<dbReference type="PANTHER" id="PTHR13473">
    <property type="entry name" value="MITOCHONDRIAL RIBOSOMAL PROTEIN L48"/>
    <property type="match status" value="1"/>
</dbReference>
<protein>
    <submittedName>
        <fullName evidence="4">EOG090X0MUO</fullName>
    </submittedName>
</protein>
<reference evidence="4" key="1">
    <citation type="submission" date="2018-08" db="EMBL/GenBank/DDBJ databases">
        <authorList>
            <person name="Cornetti L."/>
        </authorList>
    </citation>
    <scope>NUCLEOTIDE SEQUENCE</scope>
    <source>
        <strain evidence="4">FI-BAL1-1</strain>
    </source>
</reference>
<dbReference type="SMART" id="SM01403">
    <property type="entry name" value="Ribosomal_S10"/>
    <property type="match status" value="1"/>
</dbReference>
<gene>
    <name evidence="4" type="primary">EOG090X0MUO</name>
</gene>
<dbReference type="InterPro" id="IPR027487">
    <property type="entry name" value="Ribosomal_mL48"/>
</dbReference>
<dbReference type="SUPFAM" id="SSF54999">
    <property type="entry name" value="Ribosomal protein S10"/>
    <property type="match status" value="1"/>
</dbReference>
<accession>A0A4Y7LQS7</accession>
<evidence type="ECO:0000259" key="3">
    <source>
        <dbReference type="SMART" id="SM01403"/>
    </source>
</evidence>
<dbReference type="PANTHER" id="PTHR13473:SF0">
    <property type="entry name" value="LARGE RIBOSOMAL SUBUNIT PROTEIN ML48"/>
    <property type="match status" value="1"/>
</dbReference>
<dbReference type="AlphaFoldDB" id="A0A4Y7LQS7"/>
<sequence>MRTPIVKLNGFKQVYRSLNHIPFEPDYLDSKEPQIPEYDALNLQIKSYDFTILESFSSYIHKTAENMEIEVEDCWASPCKKYNIQTFKPFSTIVDSQYSLNIYERNVQVVDVKATTAPIFFSVIQAALPEGVQLLIKHHEQEDEETRYVPDFELRQLRAELESLGGPSAQSKKRK</sequence>